<accession>A0AB34JGJ3</accession>
<evidence type="ECO:0000313" key="2">
    <source>
        <dbReference type="EMBL" id="KAL1520586.1"/>
    </source>
</evidence>
<reference evidence="2 3" key="1">
    <citation type="journal article" date="2024" name="Science">
        <title>Giant polyketide synthase enzymes in the biosynthesis of giant marine polyether toxins.</title>
        <authorList>
            <person name="Fallon T.R."/>
            <person name="Shende V.V."/>
            <person name="Wierzbicki I.H."/>
            <person name="Pendleton A.L."/>
            <person name="Watervoot N.F."/>
            <person name="Auber R.P."/>
            <person name="Gonzalez D.J."/>
            <person name="Wisecaver J.H."/>
            <person name="Moore B.S."/>
        </authorList>
    </citation>
    <scope>NUCLEOTIDE SEQUENCE [LARGE SCALE GENOMIC DNA]</scope>
    <source>
        <strain evidence="2 3">12B1</strain>
    </source>
</reference>
<gene>
    <name evidence="2" type="ORF">AB1Y20_022162</name>
</gene>
<dbReference type="EMBL" id="JBGBPQ010000008">
    <property type="protein sequence ID" value="KAL1520586.1"/>
    <property type="molecule type" value="Genomic_DNA"/>
</dbReference>
<sequence>MCAQGSREDTRKRPDLYLPALNVALDVKTGSLFTSKTPAHVASHTPVAATAEVFLLRAFGDPRRGSSGEYTEALRQGTTVTLLISEVTGARHSLGERFLRSCAAAYAERHPTAAGPSADRSFYSLHSSFLSTASLRGLGRQLRTKVLSSVSVSSLRRRAPTCSSSPPSGYPAPRAGGRSFC</sequence>
<dbReference type="AlphaFoldDB" id="A0AB34JGJ3"/>
<proteinExistence type="predicted"/>
<organism evidence="2 3">
    <name type="scientific">Prymnesium parvum</name>
    <name type="common">Toxic golden alga</name>
    <dbReference type="NCBI Taxonomy" id="97485"/>
    <lineage>
        <taxon>Eukaryota</taxon>
        <taxon>Haptista</taxon>
        <taxon>Haptophyta</taxon>
        <taxon>Prymnesiophyceae</taxon>
        <taxon>Prymnesiales</taxon>
        <taxon>Prymnesiaceae</taxon>
        <taxon>Prymnesium</taxon>
    </lineage>
</organism>
<feature type="region of interest" description="Disordered" evidence="1">
    <location>
        <begin position="158"/>
        <end position="181"/>
    </location>
</feature>
<comment type="caution">
    <text evidence="2">The sequence shown here is derived from an EMBL/GenBank/DDBJ whole genome shotgun (WGS) entry which is preliminary data.</text>
</comment>
<evidence type="ECO:0000256" key="1">
    <source>
        <dbReference type="SAM" id="MobiDB-lite"/>
    </source>
</evidence>
<evidence type="ECO:0000313" key="3">
    <source>
        <dbReference type="Proteomes" id="UP001515480"/>
    </source>
</evidence>
<protein>
    <submittedName>
        <fullName evidence="2">Uncharacterized protein</fullName>
    </submittedName>
</protein>
<keyword evidence="3" id="KW-1185">Reference proteome</keyword>
<name>A0AB34JGJ3_PRYPA</name>
<dbReference type="Proteomes" id="UP001515480">
    <property type="component" value="Unassembled WGS sequence"/>
</dbReference>